<dbReference type="EMBL" id="UINC01203417">
    <property type="protein sequence ID" value="SVE23661.1"/>
    <property type="molecule type" value="Genomic_DNA"/>
</dbReference>
<sequence>MDDSRKKGNKNNGENDDSSFTAEKHKHGKHPNSLANLKPYEKGVSGNPGGRSMKFKNLKTALDRWGEKYIDYDLWEIPSATDGESLKEQVIFAIWDKARRGNVRCIEILAQLGCLDD</sequence>
<feature type="region of interest" description="Disordered" evidence="1">
    <location>
        <begin position="1"/>
        <end position="53"/>
    </location>
</feature>
<evidence type="ECO:0000256" key="1">
    <source>
        <dbReference type="SAM" id="MobiDB-lite"/>
    </source>
</evidence>
<proteinExistence type="predicted"/>
<organism evidence="2">
    <name type="scientific">marine metagenome</name>
    <dbReference type="NCBI Taxonomy" id="408172"/>
    <lineage>
        <taxon>unclassified sequences</taxon>
        <taxon>metagenomes</taxon>
        <taxon>ecological metagenomes</taxon>
    </lineage>
</organism>
<name>A0A383BUU6_9ZZZZ</name>
<dbReference type="AlphaFoldDB" id="A0A383BUU6"/>
<gene>
    <name evidence="2" type="ORF">METZ01_LOCUS476515</name>
</gene>
<evidence type="ECO:0008006" key="3">
    <source>
        <dbReference type="Google" id="ProtNLM"/>
    </source>
</evidence>
<accession>A0A383BUU6</accession>
<evidence type="ECO:0000313" key="2">
    <source>
        <dbReference type="EMBL" id="SVE23661.1"/>
    </source>
</evidence>
<protein>
    <recommendedName>
        <fullName evidence="3">DUF5681 domain-containing protein</fullName>
    </recommendedName>
</protein>
<reference evidence="2" key="1">
    <citation type="submission" date="2018-05" db="EMBL/GenBank/DDBJ databases">
        <authorList>
            <person name="Lanie J.A."/>
            <person name="Ng W.-L."/>
            <person name="Kazmierczak K.M."/>
            <person name="Andrzejewski T.M."/>
            <person name="Davidsen T.M."/>
            <person name="Wayne K.J."/>
            <person name="Tettelin H."/>
            <person name="Glass J.I."/>
            <person name="Rusch D."/>
            <person name="Podicherti R."/>
            <person name="Tsui H.-C.T."/>
            <person name="Winkler M.E."/>
        </authorList>
    </citation>
    <scope>NUCLEOTIDE SEQUENCE</scope>
</reference>